<feature type="region of interest" description="Disordered" evidence="1">
    <location>
        <begin position="1"/>
        <end position="44"/>
    </location>
</feature>
<feature type="compositionally biased region" description="Low complexity" evidence="1">
    <location>
        <begin position="17"/>
        <end position="33"/>
    </location>
</feature>
<dbReference type="EMBL" id="FMIB01000002">
    <property type="protein sequence ID" value="SCL72157.1"/>
    <property type="molecule type" value="Genomic_DNA"/>
</dbReference>
<organism evidence="2 3">
    <name type="scientific">Micromonospora chersina</name>
    <dbReference type="NCBI Taxonomy" id="47854"/>
    <lineage>
        <taxon>Bacteria</taxon>
        <taxon>Bacillati</taxon>
        <taxon>Actinomycetota</taxon>
        <taxon>Actinomycetes</taxon>
        <taxon>Micromonosporales</taxon>
        <taxon>Micromonosporaceae</taxon>
        <taxon>Micromonospora</taxon>
    </lineage>
</organism>
<reference evidence="3" key="1">
    <citation type="submission" date="2016-06" db="EMBL/GenBank/DDBJ databases">
        <authorList>
            <person name="Varghese N."/>
            <person name="Submissions Spin"/>
        </authorList>
    </citation>
    <scope>NUCLEOTIDE SEQUENCE [LARGE SCALE GENOMIC DNA]</scope>
    <source>
        <strain evidence="3">DSM 44151</strain>
    </source>
</reference>
<keyword evidence="3" id="KW-1185">Reference proteome</keyword>
<dbReference type="GeneID" id="43282826"/>
<dbReference type="OrthoDB" id="3404143at2"/>
<accession>A0A1C6W104</accession>
<evidence type="ECO:0000256" key="1">
    <source>
        <dbReference type="SAM" id="MobiDB-lite"/>
    </source>
</evidence>
<dbReference type="RefSeq" id="WP_091321287.1">
    <property type="nucleotide sequence ID" value="NZ_FMIB01000002.1"/>
</dbReference>
<dbReference type="STRING" id="47854.GA0070603_6222"/>
<proteinExistence type="predicted"/>
<protein>
    <submittedName>
        <fullName evidence="2">Uncharacterized protein</fullName>
    </submittedName>
</protein>
<evidence type="ECO:0000313" key="3">
    <source>
        <dbReference type="Proteomes" id="UP000198605"/>
    </source>
</evidence>
<name>A0A1C6W104_9ACTN</name>
<dbReference type="AlphaFoldDB" id="A0A1C6W104"/>
<sequence>MAETAPSIPRPQRRPEAAAAEPTEPETAAQVQEPEPEERQRSTCRHCRQPVFKDWLWGWMHTTSGYLCQDPATGERLCQPATPV</sequence>
<dbReference type="Proteomes" id="UP000198605">
    <property type="component" value="Unassembled WGS sequence"/>
</dbReference>
<evidence type="ECO:0000313" key="2">
    <source>
        <dbReference type="EMBL" id="SCL72157.1"/>
    </source>
</evidence>
<gene>
    <name evidence="2" type="ORF">GA0070603_6222</name>
</gene>